<keyword evidence="2" id="KW-0479">Metal-binding</keyword>
<dbReference type="InterPro" id="IPR001279">
    <property type="entry name" value="Metallo-B-lactamas"/>
</dbReference>
<keyword evidence="3" id="KW-0378">Hydrolase</keyword>
<comment type="caution">
    <text evidence="6">The sequence shown here is derived from an EMBL/GenBank/DDBJ whole genome shotgun (WGS) entry which is preliminary data.</text>
</comment>
<dbReference type="SUPFAM" id="SSF56281">
    <property type="entry name" value="Metallo-hydrolase/oxidoreductase"/>
    <property type="match status" value="1"/>
</dbReference>
<sequence length="293" mass="32755">MIKIGRYEIHRIEEVVVREHKSLFADWDEARVEPIKDWFVGDYYDTADDSFATSIHTWLVKGPDLTILIDTGSGNTKDRPLSPRFAGLDTPYLERLKAAGVAPEDVDYVLLTHLHIDHVGWNTVLSDGKWVPTFPNATYVMTRTDREAKDPLIGAKEKPAGAVLPFVDSVKPLLEQATVKLVEGDEQNFLPGIDFIKTPGHAVGQMAIRLRDEGEEALFIADVMHQPIQVYNPEWSSKFCEDGVLARETRKSILSYAAENGCLILPAHFGGTHCGYIEKTAEGYAYRPSDVMP</sequence>
<feature type="domain" description="Metallo-beta-lactamase" evidence="5">
    <location>
        <begin position="54"/>
        <end position="268"/>
    </location>
</feature>
<accession>A0A939J7X4</accession>
<name>A0A939J7X4_9HYPH</name>
<evidence type="ECO:0000259" key="5">
    <source>
        <dbReference type="SMART" id="SM00849"/>
    </source>
</evidence>
<dbReference type="EMBL" id="JAFLNF010000001">
    <property type="protein sequence ID" value="MBO0344259.1"/>
    <property type="molecule type" value="Genomic_DNA"/>
</dbReference>
<dbReference type="Pfam" id="PF00753">
    <property type="entry name" value="Lactamase_B"/>
    <property type="match status" value="1"/>
</dbReference>
<protein>
    <submittedName>
        <fullName evidence="6">MBL fold metallo-hydrolase</fullName>
    </submittedName>
</protein>
<keyword evidence="4" id="KW-0862">Zinc</keyword>
<evidence type="ECO:0000313" key="7">
    <source>
        <dbReference type="Proteomes" id="UP000664779"/>
    </source>
</evidence>
<dbReference type="Proteomes" id="UP000664779">
    <property type="component" value="Unassembled WGS sequence"/>
</dbReference>
<dbReference type="InterPro" id="IPR036866">
    <property type="entry name" value="RibonucZ/Hydroxyglut_hydro"/>
</dbReference>
<comment type="similarity">
    <text evidence="1">Belongs to the metallo-beta-lactamase superfamily.</text>
</comment>
<dbReference type="GO" id="GO:0016787">
    <property type="term" value="F:hydrolase activity"/>
    <property type="evidence" value="ECO:0007669"/>
    <property type="project" value="UniProtKB-KW"/>
</dbReference>
<evidence type="ECO:0000313" key="6">
    <source>
        <dbReference type="EMBL" id="MBO0344259.1"/>
    </source>
</evidence>
<dbReference type="RefSeq" id="WP_206938188.1">
    <property type="nucleotide sequence ID" value="NZ_JAFLNF010000001.1"/>
</dbReference>
<dbReference type="InterPro" id="IPR051013">
    <property type="entry name" value="MBL_superfamily_lactonases"/>
</dbReference>
<dbReference type="SMART" id="SM00849">
    <property type="entry name" value="Lactamase_B"/>
    <property type="match status" value="1"/>
</dbReference>
<evidence type="ECO:0000256" key="2">
    <source>
        <dbReference type="ARBA" id="ARBA00022723"/>
    </source>
</evidence>
<proteinExistence type="inferred from homology"/>
<evidence type="ECO:0000256" key="4">
    <source>
        <dbReference type="ARBA" id="ARBA00022833"/>
    </source>
</evidence>
<reference evidence="6" key="1">
    <citation type="submission" date="2021-03" db="EMBL/GenBank/DDBJ databases">
        <title>Roseibium sp. CAU 1637 isolated from Incheon.</title>
        <authorList>
            <person name="Kim W."/>
        </authorList>
    </citation>
    <scope>NUCLEOTIDE SEQUENCE</scope>
    <source>
        <strain evidence="6">CAU 1637</strain>
    </source>
</reference>
<dbReference type="PANTHER" id="PTHR42978">
    <property type="entry name" value="QUORUM-QUENCHING LACTONASE YTNP-RELATED-RELATED"/>
    <property type="match status" value="1"/>
</dbReference>
<dbReference type="Gene3D" id="3.60.15.10">
    <property type="entry name" value="Ribonuclease Z/Hydroxyacylglutathione hydrolase-like"/>
    <property type="match status" value="1"/>
</dbReference>
<dbReference type="CDD" id="cd16277">
    <property type="entry name" value="metallo-hydrolase-like_MBL-fold"/>
    <property type="match status" value="1"/>
</dbReference>
<gene>
    <name evidence="6" type="ORF">J0X15_03405</name>
</gene>
<organism evidence="6 7">
    <name type="scientific">Roseibium limicola</name>
    <dbReference type="NCBI Taxonomy" id="2816037"/>
    <lineage>
        <taxon>Bacteria</taxon>
        <taxon>Pseudomonadati</taxon>
        <taxon>Pseudomonadota</taxon>
        <taxon>Alphaproteobacteria</taxon>
        <taxon>Hyphomicrobiales</taxon>
        <taxon>Stappiaceae</taxon>
        <taxon>Roseibium</taxon>
    </lineage>
</organism>
<dbReference type="AlphaFoldDB" id="A0A939J7X4"/>
<dbReference type="PANTHER" id="PTHR42978:SF6">
    <property type="entry name" value="QUORUM-QUENCHING LACTONASE YTNP-RELATED"/>
    <property type="match status" value="1"/>
</dbReference>
<dbReference type="GO" id="GO:0046872">
    <property type="term" value="F:metal ion binding"/>
    <property type="evidence" value="ECO:0007669"/>
    <property type="project" value="UniProtKB-KW"/>
</dbReference>
<keyword evidence="7" id="KW-1185">Reference proteome</keyword>
<evidence type="ECO:0000256" key="1">
    <source>
        <dbReference type="ARBA" id="ARBA00007749"/>
    </source>
</evidence>
<evidence type="ECO:0000256" key="3">
    <source>
        <dbReference type="ARBA" id="ARBA00022801"/>
    </source>
</evidence>